<dbReference type="Pfam" id="PF07715">
    <property type="entry name" value="Plug"/>
    <property type="match status" value="1"/>
</dbReference>
<dbReference type="PROSITE" id="PS52016">
    <property type="entry name" value="TONB_DEPENDENT_REC_3"/>
    <property type="match status" value="1"/>
</dbReference>
<dbReference type="PANTHER" id="PTHR30069:SF29">
    <property type="entry name" value="HEMOGLOBIN AND HEMOGLOBIN-HAPTOGLOBIN-BINDING PROTEIN 1-RELATED"/>
    <property type="match status" value="1"/>
</dbReference>
<keyword evidence="9 10" id="KW-0998">Cell outer membrane</keyword>
<dbReference type="NCBIfam" id="TIGR04056">
    <property type="entry name" value="OMP_RagA_SusC"/>
    <property type="match status" value="1"/>
</dbReference>
<keyword evidence="5 12" id="KW-0732">Signal</keyword>
<evidence type="ECO:0000256" key="5">
    <source>
        <dbReference type="ARBA" id="ARBA00022729"/>
    </source>
</evidence>
<keyword evidence="6 11" id="KW-0798">TonB box</keyword>
<feature type="signal peptide" evidence="12">
    <location>
        <begin position="1"/>
        <end position="22"/>
    </location>
</feature>
<dbReference type="Proteomes" id="UP000236738">
    <property type="component" value="Unassembled WGS sequence"/>
</dbReference>
<evidence type="ECO:0000256" key="6">
    <source>
        <dbReference type="ARBA" id="ARBA00023077"/>
    </source>
</evidence>
<feature type="domain" description="TonB-dependent receptor-like beta-barrel" evidence="13">
    <location>
        <begin position="349"/>
        <end position="909"/>
    </location>
</feature>
<organism evidence="15 16">
    <name type="scientific">Halpernia humi</name>
    <dbReference type="NCBI Taxonomy" id="493375"/>
    <lineage>
        <taxon>Bacteria</taxon>
        <taxon>Pseudomonadati</taxon>
        <taxon>Bacteroidota</taxon>
        <taxon>Flavobacteriia</taxon>
        <taxon>Flavobacteriales</taxon>
        <taxon>Weeksellaceae</taxon>
        <taxon>Chryseobacterium group</taxon>
        <taxon>Halpernia</taxon>
    </lineage>
</organism>
<reference evidence="16" key="1">
    <citation type="submission" date="2016-10" db="EMBL/GenBank/DDBJ databases">
        <authorList>
            <person name="Varghese N."/>
            <person name="Submissions S."/>
        </authorList>
    </citation>
    <scope>NUCLEOTIDE SEQUENCE [LARGE SCALE GENOMIC DNA]</scope>
    <source>
        <strain evidence="16">DSM 21580</strain>
    </source>
</reference>
<keyword evidence="8" id="KW-0675">Receptor</keyword>
<dbReference type="InterPro" id="IPR000531">
    <property type="entry name" value="Beta-barrel_TonB"/>
</dbReference>
<keyword evidence="7 10" id="KW-0472">Membrane</keyword>
<keyword evidence="3 10" id="KW-1134">Transmembrane beta strand</keyword>
<comment type="subcellular location">
    <subcellularLocation>
        <location evidence="1 10">Cell outer membrane</location>
        <topology evidence="1 10">Multi-pass membrane protein</topology>
    </subcellularLocation>
</comment>
<accession>A0A1H5WNL3</accession>
<dbReference type="OrthoDB" id="9768177at2"/>
<comment type="similarity">
    <text evidence="10 11">Belongs to the TonB-dependent receptor family.</text>
</comment>
<dbReference type="AlphaFoldDB" id="A0A1H5WNL3"/>
<evidence type="ECO:0000256" key="3">
    <source>
        <dbReference type="ARBA" id="ARBA00022452"/>
    </source>
</evidence>
<dbReference type="Gene3D" id="2.170.130.10">
    <property type="entry name" value="TonB-dependent receptor, plug domain"/>
    <property type="match status" value="1"/>
</dbReference>
<evidence type="ECO:0000259" key="13">
    <source>
        <dbReference type="Pfam" id="PF00593"/>
    </source>
</evidence>
<dbReference type="PANTHER" id="PTHR30069">
    <property type="entry name" value="TONB-DEPENDENT OUTER MEMBRANE RECEPTOR"/>
    <property type="match status" value="1"/>
</dbReference>
<evidence type="ECO:0000256" key="1">
    <source>
        <dbReference type="ARBA" id="ARBA00004571"/>
    </source>
</evidence>
<evidence type="ECO:0000256" key="11">
    <source>
        <dbReference type="RuleBase" id="RU003357"/>
    </source>
</evidence>
<dbReference type="SUPFAM" id="SSF56935">
    <property type="entry name" value="Porins"/>
    <property type="match status" value="1"/>
</dbReference>
<evidence type="ECO:0000256" key="12">
    <source>
        <dbReference type="SAM" id="SignalP"/>
    </source>
</evidence>
<dbReference type="GO" id="GO:0009279">
    <property type="term" value="C:cell outer membrane"/>
    <property type="evidence" value="ECO:0007669"/>
    <property type="project" value="UniProtKB-SubCell"/>
</dbReference>
<dbReference type="InterPro" id="IPR039426">
    <property type="entry name" value="TonB-dep_rcpt-like"/>
</dbReference>
<dbReference type="GO" id="GO:0044718">
    <property type="term" value="P:siderophore transmembrane transport"/>
    <property type="evidence" value="ECO:0007669"/>
    <property type="project" value="TreeGrafter"/>
</dbReference>
<evidence type="ECO:0000256" key="4">
    <source>
        <dbReference type="ARBA" id="ARBA00022692"/>
    </source>
</evidence>
<evidence type="ECO:0000256" key="8">
    <source>
        <dbReference type="ARBA" id="ARBA00023170"/>
    </source>
</evidence>
<sequence length="969" mass="105212">MKRNLVSVFSLSCMVAFVGANAQVKQDSTKEKTIEEVVLVNVGYGKQKKSVVTGAISQVTAKDLEKVPNGGVGTMLQGRSSGVTVAANSGAPGSGATIRVRGITTFGGANDPLWVVDGVPLENADIANINQADIASMEILKDAASAAIYGTRAAKGVILITTKKGRKGRMNISYNGFISTSSAAKTLKLLNSTEYAALMNERSLAGGGGVLYTNIGSLGVGTDWQKQVFSNNAMGTNHELSISGSSENSDFYLSFNTQNTAGIVAQPISNYDKKSFRINSNHTFLDRITVGESVFYTHQRNVGIGTSNSEFGGVLSDAIMLDPLTPIIETDPVVLNSNPNYLQPNIVRDANGNAYGISNVVGQEIVNPLAYIETQKGNFGYSDTFIGSAYVGVKLIKGLNFKTTVNGKKAWWGGQSFTPLYYLNANSSNTANNVLSRTASTGFDWSVENTLTYETKLGNHDFNLLIGQGTYENGMGNTVGATHTGLPSNSWVDASFNVSIPEANKRGYSYNFIPVHRTSLFARLNYNYKEKYLFTGIIRRDGSSLFGPDNKYGIFPSGSVGWVVSKENFWKDNSIVQMLKLRFGYGVNGNDGALAANQYESLLAYNYNYFINDLIQIGAAPATIANPNLKWEQTTQTNIGVDMRLVKNINVTAEYFDKKTAGILRQFAVPGYVGVANNPYGNIADMSNKGFEFEVNYRKSLGNVNFSASGNFSTLKNEVTNLGDAEYYDENGFQSLQGSLTRLIVGQPYGSFYGFKTAGIFQNWADVKAYTGAGGALIQPNAQPGDFRWQDTNGDGVITDADKVFLGQGLPTFNYGLTLNFDYKGFDLSALFQGAGGNKIFQGLRRLDVSTANYQTRALGRWTGEGTSNDYPRLTSNDTNGNFTRMSDFYLENGDYLRLKLVSFGYSLPKSLTENIHAQKIRIYVSGSNLLTLTKYTGYDPEIGGTTLGIDKGFYPQARTFIFGINAQF</sequence>
<feature type="chain" id="PRO_5009288500" evidence="12">
    <location>
        <begin position="23"/>
        <end position="969"/>
    </location>
</feature>
<evidence type="ECO:0000313" key="15">
    <source>
        <dbReference type="EMBL" id="SEG00816.1"/>
    </source>
</evidence>
<keyword evidence="4 10" id="KW-0812">Transmembrane</keyword>
<dbReference type="GO" id="GO:0015344">
    <property type="term" value="F:siderophore uptake transmembrane transporter activity"/>
    <property type="evidence" value="ECO:0007669"/>
    <property type="project" value="TreeGrafter"/>
</dbReference>
<evidence type="ECO:0000259" key="14">
    <source>
        <dbReference type="Pfam" id="PF07715"/>
    </source>
</evidence>
<dbReference type="Gene3D" id="2.40.170.20">
    <property type="entry name" value="TonB-dependent receptor, beta-barrel domain"/>
    <property type="match status" value="1"/>
</dbReference>
<evidence type="ECO:0000256" key="7">
    <source>
        <dbReference type="ARBA" id="ARBA00023136"/>
    </source>
</evidence>
<dbReference type="InterPro" id="IPR037066">
    <property type="entry name" value="Plug_dom_sf"/>
</dbReference>
<feature type="domain" description="TonB-dependent receptor plug" evidence="14">
    <location>
        <begin position="50"/>
        <end position="157"/>
    </location>
</feature>
<dbReference type="InterPro" id="IPR023996">
    <property type="entry name" value="TonB-dep_OMP_SusC/RagA"/>
</dbReference>
<evidence type="ECO:0000256" key="2">
    <source>
        <dbReference type="ARBA" id="ARBA00022448"/>
    </source>
</evidence>
<dbReference type="Pfam" id="PF00593">
    <property type="entry name" value="TonB_dep_Rec_b-barrel"/>
    <property type="match status" value="1"/>
</dbReference>
<dbReference type="RefSeq" id="WP_103913257.1">
    <property type="nucleotide sequence ID" value="NZ_FNUS01000002.1"/>
</dbReference>
<keyword evidence="2 10" id="KW-0813">Transport</keyword>
<protein>
    <submittedName>
        <fullName evidence="15">TonB-linked outer membrane protein, SusC/RagA family</fullName>
    </submittedName>
</protein>
<dbReference type="InterPro" id="IPR012910">
    <property type="entry name" value="Plug_dom"/>
</dbReference>
<dbReference type="EMBL" id="FNUS01000002">
    <property type="protein sequence ID" value="SEG00816.1"/>
    <property type="molecule type" value="Genomic_DNA"/>
</dbReference>
<evidence type="ECO:0000256" key="10">
    <source>
        <dbReference type="PROSITE-ProRule" id="PRU01360"/>
    </source>
</evidence>
<dbReference type="InterPro" id="IPR023997">
    <property type="entry name" value="TonB-dep_OMP_SusC/RagA_CS"/>
</dbReference>
<dbReference type="NCBIfam" id="TIGR04057">
    <property type="entry name" value="SusC_RagA_signa"/>
    <property type="match status" value="1"/>
</dbReference>
<gene>
    <name evidence="15" type="ORF">SAMN05421847_1270</name>
</gene>
<keyword evidence="16" id="KW-1185">Reference proteome</keyword>
<dbReference type="InterPro" id="IPR036942">
    <property type="entry name" value="Beta-barrel_TonB_sf"/>
</dbReference>
<proteinExistence type="inferred from homology"/>
<name>A0A1H5WNL3_9FLAO</name>
<evidence type="ECO:0000256" key="9">
    <source>
        <dbReference type="ARBA" id="ARBA00023237"/>
    </source>
</evidence>
<evidence type="ECO:0000313" key="16">
    <source>
        <dbReference type="Proteomes" id="UP000236738"/>
    </source>
</evidence>